<evidence type="ECO:0000256" key="2">
    <source>
        <dbReference type="ARBA" id="ARBA00006275"/>
    </source>
</evidence>
<sequence length="459" mass="50620">MNIIKYITIPAVAVALTLGSCGKKLEIEPVDDISAEKALSTPADVNNALTGAYTIIAGGALYGTNLIMVPDLYASPGYLNWTGTFSTYRDISNQNIIATNEDVTRTWTNAYKAINAANTVLEALPIITDEEMKAQVEGKAYFIRGIMFFELVRLYGLPYEAGGANSTPGVPIPLKAVTKFEDLIKGITRSTVTESYAQAEKDLLASIAKLADFPSDLAASQGMLARLYLQQGKYDKARDLANDIIESGDYELSPSLETPFRTPNSSEGVFEIQQSEQSNAGSSNDGLATFYSSYLNNTGGKVGRGDLSILNSYYNTFDPTDKRRTQIIYDGNGAKSGWFTKKWYNYFDNIPVVRLTELYLMRAECNFRLGTSIGADPLDDINVLRDRAGIGELEDLTLDAILLERNKELAFEGYRLHDLKRTKKNIGTFPYNSPKMVFPIPYREISVNPALVQNPGYSQ</sequence>
<dbReference type="EMBL" id="LT906468">
    <property type="protein sequence ID" value="SNV56881.1"/>
    <property type="molecule type" value="Genomic_DNA"/>
</dbReference>
<comment type="similarity">
    <text evidence="2">Belongs to the SusD family.</text>
</comment>
<evidence type="ECO:0000313" key="9">
    <source>
        <dbReference type="Proteomes" id="UP000215355"/>
    </source>
</evidence>
<feature type="domain" description="SusD-like N-terminal" evidence="7">
    <location>
        <begin position="36"/>
        <end position="229"/>
    </location>
</feature>
<dbReference type="SUPFAM" id="SSF48452">
    <property type="entry name" value="TPR-like"/>
    <property type="match status" value="1"/>
</dbReference>
<accession>A0AAJ4XDH9</accession>
<dbReference type="KEGG" id="smiz:4412673_03342"/>
<evidence type="ECO:0000256" key="1">
    <source>
        <dbReference type="ARBA" id="ARBA00004442"/>
    </source>
</evidence>
<evidence type="ECO:0000259" key="6">
    <source>
        <dbReference type="Pfam" id="PF07980"/>
    </source>
</evidence>
<dbReference type="PROSITE" id="PS51257">
    <property type="entry name" value="PROKAR_LIPOPROTEIN"/>
    <property type="match status" value="1"/>
</dbReference>
<protein>
    <submittedName>
        <fullName evidence="8">SusD family</fullName>
    </submittedName>
</protein>
<evidence type="ECO:0000256" key="4">
    <source>
        <dbReference type="ARBA" id="ARBA00023136"/>
    </source>
</evidence>
<evidence type="ECO:0000256" key="3">
    <source>
        <dbReference type="ARBA" id="ARBA00022729"/>
    </source>
</evidence>
<evidence type="ECO:0000313" key="8">
    <source>
        <dbReference type="EMBL" id="SNV56881.1"/>
    </source>
</evidence>
<dbReference type="RefSeq" id="WP_093100356.1">
    <property type="nucleotide sequence ID" value="NZ_DAMDLF010000065.1"/>
</dbReference>
<organism evidence="8 9">
    <name type="scientific">Sphingobacterium mizutaii</name>
    <dbReference type="NCBI Taxonomy" id="1010"/>
    <lineage>
        <taxon>Bacteria</taxon>
        <taxon>Pseudomonadati</taxon>
        <taxon>Bacteroidota</taxon>
        <taxon>Sphingobacteriia</taxon>
        <taxon>Sphingobacteriales</taxon>
        <taxon>Sphingobacteriaceae</taxon>
        <taxon>Sphingobacterium</taxon>
    </lineage>
</organism>
<gene>
    <name evidence="8" type="ORF">SAMEA4412673_03342</name>
</gene>
<dbReference type="Gene3D" id="1.25.40.390">
    <property type="match status" value="1"/>
</dbReference>
<dbReference type="Pfam" id="PF07980">
    <property type="entry name" value="SusD_RagB"/>
    <property type="match status" value="1"/>
</dbReference>
<dbReference type="InterPro" id="IPR011990">
    <property type="entry name" value="TPR-like_helical_dom_sf"/>
</dbReference>
<feature type="domain" description="RagB/SusD" evidence="6">
    <location>
        <begin position="346"/>
        <end position="424"/>
    </location>
</feature>
<evidence type="ECO:0000259" key="7">
    <source>
        <dbReference type="Pfam" id="PF14322"/>
    </source>
</evidence>
<dbReference type="InterPro" id="IPR012944">
    <property type="entry name" value="SusD_RagB_dom"/>
</dbReference>
<keyword evidence="4" id="KW-0472">Membrane</keyword>
<name>A0AAJ4XDH9_9SPHI</name>
<reference evidence="8 9" key="1">
    <citation type="submission" date="2017-06" db="EMBL/GenBank/DDBJ databases">
        <authorList>
            <consortium name="Pathogen Informatics"/>
        </authorList>
    </citation>
    <scope>NUCLEOTIDE SEQUENCE [LARGE SCALE GENOMIC DNA]</scope>
    <source>
        <strain evidence="8 9">NCTC12149</strain>
    </source>
</reference>
<dbReference type="CDD" id="cd08977">
    <property type="entry name" value="SusD"/>
    <property type="match status" value="1"/>
</dbReference>
<dbReference type="Pfam" id="PF14322">
    <property type="entry name" value="SusD-like_3"/>
    <property type="match status" value="1"/>
</dbReference>
<dbReference type="GO" id="GO:0009279">
    <property type="term" value="C:cell outer membrane"/>
    <property type="evidence" value="ECO:0007669"/>
    <property type="project" value="UniProtKB-SubCell"/>
</dbReference>
<dbReference type="Proteomes" id="UP000215355">
    <property type="component" value="Chromosome 1"/>
</dbReference>
<evidence type="ECO:0000256" key="5">
    <source>
        <dbReference type="ARBA" id="ARBA00023237"/>
    </source>
</evidence>
<proteinExistence type="inferred from homology"/>
<dbReference type="InterPro" id="IPR033985">
    <property type="entry name" value="SusD-like_N"/>
</dbReference>
<dbReference type="AlphaFoldDB" id="A0AAJ4XDH9"/>
<keyword evidence="3" id="KW-0732">Signal</keyword>
<keyword evidence="5" id="KW-0998">Cell outer membrane</keyword>
<comment type="subcellular location">
    <subcellularLocation>
        <location evidence="1">Cell outer membrane</location>
    </subcellularLocation>
</comment>